<evidence type="ECO:0000259" key="9">
    <source>
        <dbReference type="PROSITE" id="PS50850"/>
    </source>
</evidence>
<name>A0A941D1I3_9CAUL</name>
<organism evidence="10 11">
    <name type="scientific">Phenylobacterium glaciei</name>
    <dbReference type="NCBI Taxonomy" id="2803784"/>
    <lineage>
        <taxon>Bacteria</taxon>
        <taxon>Pseudomonadati</taxon>
        <taxon>Pseudomonadota</taxon>
        <taxon>Alphaproteobacteria</taxon>
        <taxon>Caulobacterales</taxon>
        <taxon>Caulobacteraceae</taxon>
        <taxon>Phenylobacterium</taxon>
    </lineage>
</organism>
<dbReference type="EMBL" id="JAGSGD010000001">
    <property type="protein sequence ID" value="MBR7620217.1"/>
    <property type="molecule type" value="Genomic_DNA"/>
</dbReference>
<dbReference type="InterPro" id="IPR005829">
    <property type="entry name" value="Sugar_transporter_CS"/>
</dbReference>
<feature type="transmembrane region" description="Helical" evidence="8">
    <location>
        <begin position="144"/>
        <end position="167"/>
    </location>
</feature>
<feature type="domain" description="Major facilitator superfamily (MFS) profile" evidence="9">
    <location>
        <begin position="16"/>
        <end position="411"/>
    </location>
</feature>
<sequence length="418" mass="44198">MTDATPTPTAPGRKAAFGFVFACAVMNAISFGIMIPVLPNLIKSFTGGDTAEAAQWNVVFGCVWGLMQLFCGPILGMLSDRIGRRPVLLISLFGLAVDFMFMAFAPNLAWLFVGRVLNGLTAASFSTANAYVADVTAPQDRAKAFGWMGSAFSFGFLVGPALGGFLADFDLRLPFLVAGGLTAINWLYGYFVLPESLPLDKRTTRFDWKRANPLGSLAFLRAHGDLLGLAGVGFLFQLAHTVLPSIFVLYSGYRYGWSPGIIGLTMMATGLLGVLVQTLLVGPVVARIGERGALLLGAAGGCIGFALYGFAPTGWLYLASAPVFAVLNFLQPGLQGLMSRRVDPMHQGQLQGANQSLQGIASVLGPLMFGTIFAWSIRHDATLHAPGLAIYLASFLLLMALALGVRVAHTPAAVPAAA</sequence>
<dbReference type="PANTHER" id="PTHR23504:SF15">
    <property type="entry name" value="MAJOR FACILITATOR SUPERFAMILY (MFS) PROFILE DOMAIN-CONTAINING PROTEIN"/>
    <property type="match status" value="1"/>
</dbReference>
<evidence type="ECO:0000256" key="3">
    <source>
        <dbReference type="ARBA" id="ARBA00007520"/>
    </source>
</evidence>
<keyword evidence="11" id="KW-1185">Reference proteome</keyword>
<feature type="transmembrane region" description="Helical" evidence="8">
    <location>
        <begin position="112"/>
        <end position="132"/>
    </location>
</feature>
<dbReference type="AlphaFoldDB" id="A0A941D1I3"/>
<dbReference type="SUPFAM" id="SSF103473">
    <property type="entry name" value="MFS general substrate transporter"/>
    <property type="match status" value="1"/>
</dbReference>
<dbReference type="CDD" id="cd17388">
    <property type="entry name" value="MFS_TetA"/>
    <property type="match status" value="1"/>
</dbReference>
<comment type="similarity">
    <text evidence="3">Belongs to the major facilitator superfamily. TCR/Tet family.</text>
</comment>
<keyword evidence="5 8" id="KW-0812">Transmembrane</keyword>
<keyword evidence="4" id="KW-0813">Transport</keyword>
<feature type="transmembrane region" description="Helical" evidence="8">
    <location>
        <begin position="383"/>
        <end position="405"/>
    </location>
</feature>
<evidence type="ECO:0000256" key="4">
    <source>
        <dbReference type="ARBA" id="ARBA00022448"/>
    </source>
</evidence>
<dbReference type="Pfam" id="PF07690">
    <property type="entry name" value="MFS_1"/>
    <property type="match status" value="1"/>
</dbReference>
<dbReference type="InterPro" id="IPR001958">
    <property type="entry name" value="Tet-R_TetA/multi-R_MdtG-like"/>
</dbReference>
<evidence type="ECO:0000256" key="5">
    <source>
        <dbReference type="ARBA" id="ARBA00022692"/>
    </source>
</evidence>
<evidence type="ECO:0000256" key="2">
    <source>
        <dbReference type="ARBA" id="ARBA00004141"/>
    </source>
</evidence>
<feature type="transmembrane region" description="Helical" evidence="8">
    <location>
        <begin position="87"/>
        <end position="106"/>
    </location>
</feature>
<feature type="transmembrane region" description="Helical" evidence="8">
    <location>
        <begin position="58"/>
        <end position="75"/>
    </location>
</feature>
<comment type="caution">
    <text evidence="10">The sequence shown here is derived from an EMBL/GenBank/DDBJ whole genome shotgun (WGS) entry which is preliminary data.</text>
</comment>
<feature type="transmembrane region" description="Helical" evidence="8">
    <location>
        <begin position="16"/>
        <end position="38"/>
    </location>
</feature>
<evidence type="ECO:0000313" key="11">
    <source>
        <dbReference type="Proteomes" id="UP000622580"/>
    </source>
</evidence>
<dbReference type="PANTHER" id="PTHR23504">
    <property type="entry name" value="MAJOR FACILITATOR SUPERFAMILY DOMAIN-CONTAINING PROTEIN 10"/>
    <property type="match status" value="1"/>
</dbReference>
<evidence type="ECO:0000256" key="6">
    <source>
        <dbReference type="ARBA" id="ARBA00022989"/>
    </source>
</evidence>
<dbReference type="GO" id="GO:0022857">
    <property type="term" value="F:transmembrane transporter activity"/>
    <property type="evidence" value="ECO:0007669"/>
    <property type="project" value="InterPro"/>
</dbReference>
<dbReference type="PRINTS" id="PR01035">
    <property type="entry name" value="TCRTETA"/>
</dbReference>
<gene>
    <name evidence="10" type="ORF">JKL49_12540</name>
</gene>
<protein>
    <submittedName>
        <fullName evidence="10">TCR/Tet family MFS transporter</fullName>
    </submittedName>
</protein>
<feature type="transmembrane region" description="Helical" evidence="8">
    <location>
        <begin position="173"/>
        <end position="193"/>
    </location>
</feature>
<dbReference type="Gene3D" id="1.20.1250.20">
    <property type="entry name" value="MFS general substrate transporter like domains"/>
    <property type="match status" value="1"/>
</dbReference>
<dbReference type="InterPro" id="IPR036259">
    <property type="entry name" value="MFS_trans_sf"/>
</dbReference>
<keyword evidence="6 8" id="KW-1133">Transmembrane helix</keyword>
<accession>A0A941D1I3</accession>
<evidence type="ECO:0000256" key="8">
    <source>
        <dbReference type="SAM" id="Phobius"/>
    </source>
</evidence>
<dbReference type="PROSITE" id="PS00216">
    <property type="entry name" value="SUGAR_TRANSPORT_1"/>
    <property type="match status" value="1"/>
</dbReference>
<dbReference type="Proteomes" id="UP000622580">
    <property type="component" value="Unassembled WGS sequence"/>
</dbReference>
<evidence type="ECO:0000256" key="7">
    <source>
        <dbReference type="ARBA" id="ARBA00023136"/>
    </source>
</evidence>
<comment type="function">
    <text evidence="1">Resistance to tetracycline by an active tetracycline efflux. This is an energy-dependent process that decreases the accumulation of the antibiotic in whole cells. This protein functions as a metal-tetracycline/H(+) antiporter.</text>
</comment>
<comment type="subcellular location">
    <subcellularLocation>
        <location evidence="2">Membrane</location>
        <topology evidence="2">Multi-pass membrane protein</topology>
    </subcellularLocation>
</comment>
<feature type="transmembrane region" description="Helical" evidence="8">
    <location>
        <begin position="359"/>
        <end position="377"/>
    </location>
</feature>
<dbReference type="InterPro" id="IPR020846">
    <property type="entry name" value="MFS_dom"/>
</dbReference>
<reference evidence="10" key="1">
    <citation type="submission" date="2021-04" db="EMBL/GenBank/DDBJ databases">
        <title>Draft genome assembly of strain Phenylobacterium sp. 20VBR1 using MiniION and Illumina platforms.</title>
        <authorList>
            <person name="Thomas F.A."/>
            <person name="Krishnan K.P."/>
            <person name="Sinha R.K."/>
        </authorList>
    </citation>
    <scope>NUCLEOTIDE SEQUENCE</scope>
    <source>
        <strain evidence="10">20VBR1</strain>
    </source>
</reference>
<feature type="transmembrane region" description="Helical" evidence="8">
    <location>
        <begin position="293"/>
        <end position="311"/>
    </location>
</feature>
<proteinExistence type="inferred from homology"/>
<dbReference type="GO" id="GO:0016020">
    <property type="term" value="C:membrane"/>
    <property type="evidence" value="ECO:0007669"/>
    <property type="project" value="UniProtKB-SubCell"/>
</dbReference>
<evidence type="ECO:0000313" key="10">
    <source>
        <dbReference type="EMBL" id="MBR7620217.1"/>
    </source>
</evidence>
<keyword evidence="7 8" id="KW-0472">Membrane</keyword>
<dbReference type="PROSITE" id="PS50850">
    <property type="entry name" value="MFS"/>
    <property type="match status" value="1"/>
</dbReference>
<dbReference type="InterPro" id="IPR011701">
    <property type="entry name" value="MFS"/>
</dbReference>
<feature type="transmembrane region" description="Helical" evidence="8">
    <location>
        <begin position="317"/>
        <end position="338"/>
    </location>
</feature>
<feature type="transmembrane region" description="Helical" evidence="8">
    <location>
        <begin position="226"/>
        <end position="249"/>
    </location>
</feature>
<feature type="transmembrane region" description="Helical" evidence="8">
    <location>
        <begin position="261"/>
        <end position="281"/>
    </location>
</feature>
<dbReference type="RefSeq" id="WP_215340938.1">
    <property type="nucleotide sequence ID" value="NZ_JAGSGD010000001.1"/>
</dbReference>
<evidence type="ECO:0000256" key="1">
    <source>
        <dbReference type="ARBA" id="ARBA00003279"/>
    </source>
</evidence>